<comment type="function">
    <text evidence="5">The physiological role of BioH is to remove the methyl group introduced by BioC when the pimeloyl moiety is complete. It allows to synthesize pimeloyl-ACP via the fatty acid synthetic pathway through the hydrolysis of the ester bonds of pimeloyl-ACP esters.</text>
</comment>
<proteinExistence type="inferred from homology"/>
<keyword evidence="2 5" id="KW-0963">Cytoplasm</keyword>
<feature type="active site" evidence="5">
    <location>
        <position position="211"/>
    </location>
</feature>
<evidence type="ECO:0000313" key="8">
    <source>
        <dbReference type="Proteomes" id="UP000249396"/>
    </source>
</evidence>
<dbReference type="Gene3D" id="3.40.50.1820">
    <property type="entry name" value="alpha/beta hydrolase"/>
    <property type="match status" value="1"/>
</dbReference>
<sequence length="262" mass="28881">MTRIKNTLYSETFGSGPEVVMVHGWGMHSGVWRVFAHRLADCFRITLIDLPGHGRSGMIDDFSLEGAGESLLEIAPERAHWLGWSLGATISLHVAGRSPERLASLTMMAGNARFSQCEGWPCAMDLPLLSSFSADLRADYHRTLMQFLGLQTMGLEHARETLRDLKAHVTECEEPDEAALLAGLEILCTGDLRALLPKLPVPLLLLLGSRDRMVKPAVGEAMQALSRGAELQIIEGAAHTPFLSHPDECISLLTDFWQRHAY</sequence>
<keyword evidence="1 5" id="KW-0719">Serine esterase</keyword>
<dbReference type="AlphaFoldDB" id="A0A2W4RR15"/>
<feature type="active site" evidence="5">
    <location>
        <position position="239"/>
    </location>
</feature>
<comment type="subcellular location">
    <subcellularLocation>
        <location evidence="5">Cytoplasm</location>
    </subcellularLocation>
</comment>
<evidence type="ECO:0000259" key="6">
    <source>
        <dbReference type="Pfam" id="PF12697"/>
    </source>
</evidence>
<feature type="binding site" evidence="5">
    <location>
        <begin position="85"/>
        <end position="86"/>
    </location>
    <ligand>
        <name>substrate</name>
    </ligand>
</feature>
<dbReference type="PANTHER" id="PTHR43798">
    <property type="entry name" value="MONOACYLGLYCEROL LIPASE"/>
    <property type="match status" value="1"/>
</dbReference>
<feature type="binding site" evidence="5">
    <location>
        <position position="25"/>
    </location>
    <ligand>
        <name>substrate</name>
    </ligand>
</feature>
<dbReference type="GO" id="GO:0090499">
    <property type="term" value="F:pimelyl-[acyl-carrier protein] methyl ester esterase activity"/>
    <property type="evidence" value="ECO:0007669"/>
    <property type="project" value="UniProtKB-EC"/>
</dbReference>
<comment type="similarity">
    <text evidence="5">Belongs to the AB hydrolase superfamily. Carboxylesterase BioH family.</text>
</comment>
<protein>
    <recommendedName>
        <fullName evidence="5">Pimeloyl-[acyl-carrier protein] methyl ester esterase</fullName>
        <ecNumber evidence="5">3.1.1.85</ecNumber>
    </recommendedName>
    <alternativeName>
        <fullName evidence="5">Biotin synthesis protein BioH</fullName>
    </alternativeName>
    <alternativeName>
        <fullName evidence="5">Carboxylesterase BioH</fullName>
    </alternativeName>
</protein>
<feature type="domain" description="AB hydrolase-1" evidence="6">
    <location>
        <begin position="19"/>
        <end position="250"/>
    </location>
</feature>
<gene>
    <name evidence="5 7" type="primary">bioH</name>
    <name evidence="7" type="ORF">DM484_06935</name>
</gene>
<dbReference type="PANTHER" id="PTHR43798:SF31">
    <property type="entry name" value="AB HYDROLASE SUPERFAMILY PROTEIN YCLE"/>
    <property type="match status" value="1"/>
</dbReference>
<evidence type="ECO:0000256" key="5">
    <source>
        <dbReference type="HAMAP-Rule" id="MF_01260"/>
    </source>
</evidence>
<feature type="binding site" evidence="5">
    <location>
        <begin position="147"/>
        <end position="151"/>
    </location>
    <ligand>
        <name>substrate</name>
    </ligand>
</feature>
<comment type="caution">
    <text evidence="7">The sequence shown here is derived from an EMBL/GenBank/DDBJ whole genome shotgun (WGS) entry which is preliminary data.</text>
</comment>
<feature type="active site" description="Nucleophile" evidence="5">
    <location>
        <position position="85"/>
    </location>
</feature>
<dbReference type="UniPathway" id="UPA00078"/>
<feature type="binding site" evidence="5">
    <location>
        <position position="239"/>
    </location>
    <ligand>
        <name>substrate</name>
    </ligand>
</feature>
<comment type="subunit">
    <text evidence="5">Monomer.</text>
</comment>
<evidence type="ECO:0000256" key="2">
    <source>
        <dbReference type="ARBA" id="ARBA00022490"/>
    </source>
</evidence>
<dbReference type="EC" id="3.1.1.85" evidence="5"/>
<dbReference type="SUPFAM" id="SSF53474">
    <property type="entry name" value="alpha/beta-Hydrolases"/>
    <property type="match status" value="1"/>
</dbReference>
<comment type="pathway">
    <text evidence="5">Cofactor biosynthesis; biotin biosynthesis.</text>
</comment>
<dbReference type="NCBIfam" id="TIGR01738">
    <property type="entry name" value="bioH"/>
    <property type="match status" value="1"/>
</dbReference>
<dbReference type="GO" id="GO:0016020">
    <property type="term" value="C:membrane"/>
    <property type="evidence" value="ECO:0007669"/>
    <property type="project" value="TreeGrafter"/>
</dbReference>
<dbReference type="InterPro" id="IPR050266">
    <property type="entry name" value="AB_hydrolase_sf"/>
</dbReference>
<organism evidence="7 8">
    <name type="scientific">Candidatus Methylumidiphilus alinenensis</name>
    <dbReference type="NCBI Taxonomy" id="2202197"/>
    <lineage>
        <taxon>Bacteria</taxon>
        <taxon>Pseudomonadati</taxon>
        <taxon>Pseudomonadota</taxon>
        <taxon>Gammaproteobacteria</taxon>
        <taxon>Methylococcales</taxon>
        <taxon>Candidatus Methylumidiphilus</taxon>
    </lineage>
</organism>
<keyword evidence="3 5" id="KW-0093">Biotin biosynthesis</keyword>
<name>A0A2W4RR15_9GAMM</name>
<keyword evidence="4 5" id="KW-0378">Hydrolase</keyword>
<dbReference type="Proteomes" id="UP000249396">
    <property type="component" value="Unassembled WGS sequence"/>
</dbReference>
<reference evidence="7 8" key="1">
    <citation type="journal article" date="2018" name="Aquat. Microb. Ecol.">
        <title>Gammaproteobacterial methanotrophs dominate.</title>
        <authorList>
            <person name="Rissanen A.J."/>
            <person name="Saarenheimo J."/>
            <person name="Tiirola M."/>
            <person name="Peura S."/>
            <person name="Aalto S.L."/>
            <person name="Karvinen A."/>
            <person name="Nykanen H."/>
        </authorList>
    </citation>
    <scope>NUCLEOTIDE SEQUENCE [LARGE SCALE GENOMIC DNA]</scope>
    <source>
        <strain evidence="7">AMbin10</strain>
    </source>
</reference>
<dbReference type="InterPro" id="IPR029058">
    <property type="entry name" value="AB_hydrolase_fold"/>
</dbReference>
<evidence type="ECO:0000313" key="7">
    <source>
        <dbReference type="EMBL" id="PZN82148.1"/>
    </source>
</evidence>
<dbReference type="GO" id="GO:0005737">
    <property type="term" value="C:cytoplasm"/>
    <property type="evidence" value="ECO:0007669"/>
    <property type="project" value="UniProtKB-SubCell"/>
</dbReference>
<dbReference type="InterPro" id="IPR000073">
    <property type="entry name" value="AB_hydrolase_1"/>
</dbReference>
<dbReference type="Pfam" id="PF12697">
    <property type="entry name" value="Abhydrolase_6"/>
    <property type="match status" value="1"/>
</dbReference>
<evidence type="ECO:0000256" key="3">
    <source>
        <dbReference type="ARBA" id="ARBA00022756"/>
    </source>
</evidence>
<dbReference type="EMBL" id="QJPH01000232">
    <property type="protein sequence ID" value="PZN82148.1"/>
    <property type="molecule type" value="Genomic_DNA"/>
</dbReference>
<comment type="catalytic activity">
    <reaction evidence="5">
        <text>6-carboxyhexanoyl-[ACP] methyl ester + H2O = 6-carboxyhexanoyl-[ACP] + methanol + H(+)</text>
        <dbReference type="Rhea" id="RHEA:42700"/>
        <dbReference type="Rhea" id="RHEA-COMP:9955"/>
        <dbReference type="Rhea" id="RHEA-COMP:10186"/>
        <dbReference type="ChEBI" id="CHEBI:15377"/>
        <dbReference type="ChEBI" id="CHEBI:15378"/>
        <dbReference type="ChEBI" id="CHEBI:17790"/>
        <dbReference type="ChEBI" id="CHEBI:78846"/>
        <dbReference type="ChEBI" id="CHEBI:82735"/>
        <dbReference type="EC" id="3.1.1.85"/>
    </reaction>
</comment>
<evidence type="ECO:0000256" key="4">
    <source>
        <dbReference type="ARBA" id="ARBA00022801"/>
    </source>
</evidence>
<accession>A0A2W4RR15</accession>
<dbReference type="GO" id="GO:0009102">
    <property type="term" value="P:biotin biosynthetic process"/>
    <property type="evidence" value="ECO:0007669"/>
    <property type="project" value="UniProtKB-UniRule"/>
</dbReference>
<evidence type="ECO:0000256" key="1">
    <source>
        <dbReference type="ARBA" id="ARBA00022487"/>
    </source>
</evidence>
<dbReference type="InterPro" id="IPR010076">
    <property type="entry name" value="BioH"/>
</dbReference>
<dbReference type="HAMAP" id="MF_01260">
    <property type="entry name" value="Carboxylester"/>
    <property type="match status" value="1"/>
</dbReference>